<sequence length="197" mass="22137">MCSNAAESFNAWIKEARFLPITNLVDMIRLQLMGQMCSRRLEAGSWNTVLCPKMDARLGDKVENGRTWRVSMSSDVVFEVHSHPSVTVDIGRCTCTCYQWQLNGFPCSHAAIAIQSSGGDINDYVEEYFYTSFFMASYLQPIHPISTALKVAVSEENGDIVLPPSTKRPAGRPKKRRIPSRGEKIRQIKCSRCGRLV</sequence>
<evidence type="ECO:0000313" key="8">
    <source>
        <dbReference type="Proteomes" id="UP001415857"/>
    </source>
</evidence>
<keyword evidence="1" id="KW-0479">Metal-binding</keyword>
<dbReference type="PANTHER" id="PTHR31973:SF166">
    <property type="entry name" value="OS10G0104700 PROTEIN"/>
    <property type="match status" value="1"/>
</dbReference>
<dbReference type="InterPro" id="IPR007527">
    <property type="entry name" value="Znf_SWIM"/>
</dbReference>
<keyword evidence="3" id="KW-0862">Zinc</keyword>
<keyword evidence="8" id="KW-1185">Reference proteome</keyword>
<comment type="caution">
    <text evidence="7">The sequence shown here is derived from an EMBL/GenBank/DDBJ whole genome shotgun (WGS) entry which is preliminary data.</text>
</comment>
<dbReference type="InterPro" id="IPR006564">
    <property type="entry name" value="Znf_PMZ"/>
</dbReference>
<protein>
    <recommendedName>
        <fullName evidence="6">SWIM-type domain-containing protein</fullName>
    </recommendedName>
</protein>
<feature type="region of interest" description="Disordered" evidence="5">
    <location>
        <begin position="162"/>
        <end position="182"/>
    </location>
</feature>
<accession>A0AAP0RQP9</accession>
<evidence type="ECO:0000256" key="4">
    <source>
        <dbReference type="PROSITE-ProRule" id="PRU00325"/>
    </source>
</evidence>
<dbReference type="EMBL" id="JBBPBK010000008">
    <property type="protein sequence ID" value="KAK9280594.1"/>
    <property type="molecule type" value="Genomic_DNA"/>
</dbReference>
<dbReference type="PANTHER" id="PTHR31973">
    <property type="entry name" value="POLYPROTEIN, PUTATIVE-RELATED"/>
    <property type="match status" value="1"/>
</dbReference>
<evidence type="ECO:0000313" key="7">
    <source>
        <dbReference type="EMBL" id="KAK9280594.1"/>
    </source>
</evidence>
<dbReference type="SMART" id="SM00575">
    <property type="entry name" value="ZnF_PMZ"/>
    <property type="match status" value="1"/>
</dbReference>
<evidence type="ECO:0000256" key="5">
    <source>
        <dbReference type="SAM" id="MobiDB-lite"/>
    </source>
</evidence>
<name>A0AAP0RQP9_LIQFO</name>
<gene>
    <name evidence="7" type="ORF">L1049_014288</name>
</gene>
<feature type="compositionally biased region" description="Basic residues" evidence="5">
    <location>
        <begin position="169"/>
        <end position="179"/>
    </location>
</feature>
<evidence type="ECO:0000259" key="6">
    <source>
        <dbReference type="PROSITE" id="PS50966"/>
    </source>
</evidence>
<dbReference type="Pfam" id="PF04434">
    <property type="entry name" value="SWIM"/>
    <property type="match status" value="1"/>
</dbReference>
<dbReference type="Proteomes" id="UP001415857">
    <property type="component" value="Unassembled WGS sequence"/>
</dbReference>
<dbReference type="PROSITE" id="PS50966">
    <property type="entry name" value="ZF_SWIM"/>
    <property type="match status" value="1"/>
</dbReference>
<evidence type="ECO:0000256" key="1">
    <source>
        <dbReference type="ARBA" id="ARBA00022723"/>
    </source>
</evidence>
<evidence type="ECO:0000256" key="2">
    <source>
        <dbReference type="ARBA" id="ARBA00022771"/>
    </source>
</evidence>
<dbReference type="GO" id="GO:0008270">
    <property type="term" value="F:zinc ion binding"/>
    <property type="evidence" value="ECO:0007669"/>
    <property type="project" value="UniProtKB-KW"/>
</dbReference>
<evidence type="ECO:0000256" key="3">
    <source>
        <dbReference type="ARBA" id="ARBA00022833"/>
    </source>
</evidence>
<organism evidence="7 8">
    <name type="scientific">Liquidambar formosana</name>
    <name type="common">Formosan gum</name>
    <dbReference type="NCBI Taxonomy" id="63359"/>
    <lineage>
        <taxon>Eukaryota</taxon>
        <taxon>Viridiplantae</taxon>
        <taxon>Streptophyta</taxon>
        <taxon>Embryophyta</taxon>
        <taxon>Tracheophyta</taxon>
        <taxon>Spermatophyta</taxon>
        <taxon>Magnoliopsida</taxon>
        <taxon>eudicotyledons</taxon>
        <taxon>Gunneridae</taxon>
        <taxon>Pentapetalae</taxon>
        <taxon>Saxifragales</taxon>
        <taxon>Altingiaceae</taxon>
        <taxon>Liquidambar</taxon>
    </lineage>
</organism>
<feature type="domain" description="SWIM-type" evidence="6">
    <location>
        <begin position="86"/>
        <end position="118"/>
    </location>
</feature>
<dbReference type="AlphaFoldDB" id="A0AAP0RQP9"/>
<keyword evidence="2 4" id="KW-0863">Zinc-finger</keyword>
<reference evidence="7 8" key="1">
    <citation type="journal article" date="2024" name="Plant J.">
        <title>Genome sequences and population genomics reveal climatic adaptation and genomic divergence between two closely related sweetgum species.</title>
        <authorList>
            <person name="Xu W.Q."/>
            <person name="Ren C.Q."/>
            <person name="Zhang X.Y."/>
            <person name="Comes H.P."/>
            <person name="Liu X.H."/>
            <person name="Li Y.G."/>
            <person name="Kettle C.J."/>
            <person name="Jalonen R."/>
            <person name="Gaisberger H."/>
            <person name="Ma Y.Z."/>
            <person name="Qiu Y.X."/>
        </authorList>
    </citation>
    <scope>NUCLEOTIDE SEQUENCE [LARGE SCALE GENOMIC DNA]</scope>
    <source>
        <strain evidence="7">Hangzhou</strain>
    </source>
</reference>
<proteinExistence type="predicted"/>